<gene>
    <name evidence="1" type="ORF">M8C21_006951</name>
</gene>
<comment type="caution">
    <text evidence="1">The sequence shown here is derived from an EMBL/GenBank/DDBJ whole genome shotgun (WGS) entry which is preliminary data.</text>
</comment>
<feature type="non-terminal residue" evidence="1">
    <location>
        <position position="178"/>
    </location>
</feature>
<dbReference type="AlphaFoldDB" id="A0AAD5BKD4"/>
<evidence type="ECO:0000313" key="1">
    <source>
        <dbReference type="EMBL" id="KAI7724837.1"/>
    </source>
</evidence>
<organism evidence="1 2">
    <name type="scientific">Ambrosia artemisiifolia</name>
    <name type="common">Common ragweed</name>
    <dbReference type="NCBI Taxonomy" id="4212"/>
    <lineage>
        <taxon>Eukaryota</taxon>
        <taxon>Viridiplantae</taxon>
        <taxon>Streptophyta</taxon>
        <taxon>Embryophyta</taxon>
        <taxon>Tracheophyta</taxon>
        <taxon>Spermatophyta</taxon>
        <taxon>Magnoliopsida</taxon>
        <taxon>eudicotyledons</taxon>
        <taxon>Gunneridae</taxon>
        <taxon>Pentapetalae</taxon>
        <taxon>asterids</taxon>
        <taxon>campanulids</taxon>
        <taxon>Asterales</taxon>
        <taxon>Asteraceae</taxon>
        <taxon>Asteroideae</taxon>
        <taxon>Heliantheae alliance</taxon>
        <taxon>Heliantheae</taxon>
        <taxon>Ambrosia</taxon>
    </lineage>
</organism>
<protein>
    <submittedName>
        <fullName evidence="1">Uncharacterized protein</fullName>
    </submittedName>
</protein>
<sequence>VVLTADLETRWGGLLGGDVDRRKPPPRAPTVAVIFDCRHNGRQHVKRNGVYVRPRRGNARWKHVDCHVVVIGFFVPVTYDGIHVIGCTIFGFNGGEWRRERRWSRRFGPINDYGVPFRESWHCPILGVKHLWQQLCAPVKRKMSWDEDEPDDWTQAAGKKRSVVPFKSIFAIHIGLSG</sequence>
<proteinExistence type="predicted"/>
<keyword evidence="2" id="KW-1185">Reference proteome</keyword>
<evidence type="ECO:0000313" key="2">
    <source>
        <dbReference type="Proteomes" id="UP001206925"/>
    </source>
</evidence>
<accession>A0AAD5BKD4</accession>
<dbReference type="EMBL" id="JAMZMK010012149">
    <property type="protein sequence ID" value="KAI7724837.1"/>
    <property type="molecule type" value="Genomic_DNA"/>
</dbReference>
<reference evidence="1" key="1">
    <citation type="submission" date="2022-06" db="EMBL/GenBank/DDBJ databases">
        <title>Uncovering the hologenomic basis of an extraordinary plant invasion.</title>
        <authorList>
            <person name="Bieker V.C."/>
            <person name="Martin M.D."/>
            <person name="Gilbert T."/>
            <person name="Hodgins K."/>
            <person name="Battlay P."/>
            <person name="Petersen B."/>
            <person name="Wilson J."/>
        </authorList>
    </citation>
    <scope>NUCLEOTIDE SEQUENCE</scope>
    <source>
        <strain evidence="1">AA19_3_7</strain>
        <tissue evidence="1">Leaf</tissue>
    </source>
</reference>
<name>A0AAD5BKD4_AMBAR</name>
<feature type="non-terminal residue" evidence="1">
    <location>
        <position position="1"/>
    </location>
</feature>
<dbReference type="Proteomes" id="UP001206925">
    <property type="component" value="Unassembled WGS sequence"/>
</dbReference>